<reference evidence="1 2" key="1">
    <citation type="journal article" date="2024" name="Nat. Commun.">
        <title>Phylogenomics reveals the evolutionary origins of lichenization in chlorophyte algae.</title>
        <authorList>
            <person name="Puginier C."/>
            <person name="Libourel C."/>
            <person name="Otte J."/>
            <person name="Skaloud P."/>
            <person name="Haon M."/>
            <person name="Grisel S."/>
            <person name="Petersen M."/>
            <person name="Berrin J.G."/>
            <person name="Delaux P.M."/>
            <person name="Dal Grande F."/>
            <person name="Keller J."/>
        </authorList>
    </citation>
    <scope>NUCLEOTIDE SEQUENCE [LARGE SCALE GENOMIC DNA]</scope>
    <source>
        <strain evidence="1 2">SAG 2523</strain>
    </source>
</reference>
<name>A0AAW1TAD1_9CHLO</name>
<organism evidence="1 2">
    <name type="scientific">Apatococcus fuscideae</name>
    <dbReference type="NCBI Taxonomy" id="2026836"/>
    <lineage>
        <taxon>Eukaryota</taxon>
        <taxon>Viridiplantae</taxon>
        <taxon>Chlorophyta</taxon>
        <taxon>core chlorophytes</taxon>
        <taxon>Trebouxiophyceae</taxon>
        <taxon>Chlorellales</taxon>
        <taxon>Chlorellaceae</taxon>
        <taxon>Apatococcus</taxon>
    </lineage>
</organism>
<accession>A0AAW1TAD1</accession>
<comment type="caution">
    <text evidence="1">The sequence shown here is derived from an EMBL/GenBank/DDBJ whole genome shotgun (WGS) entry which is preliminary data.</text>
</comment>
<gene>
    <name evidence="1" type="ORF">WJX84_007767</name>
</gene>
<proteinExistence type="predicted"/>
<dbReference type="AlphaFoldDB" id="A0AAW1TAD1"/>
<sequence>MGRGVKRPPLVGRQLCPGGQIGSSGSPEALKLCRKCPAAATGGYAVDDGSGGFTVRSEYCVVDAPLDSFFARAGRAPDQRDQLGHLLLTPQYRHHSIAKQLRYDLSARHPDWLVGWWEPAFQSRDTTAMTDSSLTVTAPDRSGQIQTHLYNFEWDAGTHWRQGAQWMPDRETHRSVTAALALQHDSAIWGFASALCIHLTPLDVAGDWPGDLQMLSDQPSAWLRGMSPPPPQELEWYTSTHIRKRSRRNCAWQSCSVKVTLTSGWKYTTGLSSCSSLVSILHERARCTLLLDHVNFLVLVRM</sequence>
<protein>
    <submittedName>
        <fullName evidence="1">Uncharacterized protein</fullName>
    </submittedName>
</protein>
<dbReference type="EMBL" id="JALJOV010000259">
    <property type="protein sequence ID" value="KAK9865334.1"/>
    <property type="molecule type" value="Genomic_DNA"/>
</dbReference>
<evidence type="ECO:0000313" key="1">
    <source>
        <dbReference type="EMBL" id="KAK9865334.1"/>
    </source>
</evidence>
<evidence type="ECO:0000313" key="2">
    <source>
        <dbReference type="Proteomes" id="UP001485043"/>
    </source>
</evidence>
<keyword evidence="2" id="KW-1185">Reference proteome</keyword>
<dbReference type="Proteomes" id="UP001485043">
    <property type="component" value="Unassembled WGS sequence"/>
</dbReference>